<dbReference type="EC" id="1.14.11.15" evidence="9"/>
<dbReference type="GO" id="GO:0009686">
    <property type="term" value="P:gibberellin biosynthetic process"/>
    <property type="evidence" value="ECO:0007669"/>
    <property type="project" value="UniProtKB-ARBA"/>
</dbReference>
<comment type="cofactor">
    <cofactor evidence="1">
        <name>L-ascorbate</name>
        <dbReference type="ChEBI" id="CHEBI:38290"/>
    </cofactor>
</comment>
<keyword evidence="3 10" id="KW-0479">Metal-binding</keyword>
<dbReference type="FunFam" id="2.60.120.330:FF:000013">
    <property type="entry name" value="Gibberellin 3-beta-dioxygenase 1"/>
    <property type="match status" value="1"/>
</dbReference>
<dbReference type="Proteomes" id="UP001374535">
    <property type="component" value="Chromosome 2"/>
</dbReference>
<dbReference type="GO" id="GO:0016707">
    <property type="term" value="F:gibberellin 3-beta-dioxygenase activity"/>
    <property type="evidence" value="ECO:0007669"/>
    <property type="project" value="UniProtKB-EC"/>
</dbReference>
<gene>
    <name evidence="14" type="ORF">V8G54_005358</name>
</gene>
<keyword evidence="4" id="KW-0223">Dioxygenase</keyword>
<evidence type="ECO:0000313" key="15">
    <source>
        <dbReference type="Proteomes" id="UP001374535"/>
    </source>
</evidence>
<evidence type="ECO:0000256" key="5">
    <source>
        <dbReference type="ARBA" id="ARBA00023002"/>
    </source>
</evidence>
<dbReference type="Pfam" id="PF03171">
    <property type="entry name" value="2OG-FeII_Oxy"/>
    <property type="match status" value="1"/>
</dbReference>
<comment type="pathway">
    <text evidence="2">Hormone biosynthesis.</text>
</comment>
<dbReference type="Pfam" id="PF14226">
    <property type="entry name" value="DIOX_N"/>
    <property type="match status" value="1"/>
</dbReference>
<keyword evidence="15" id="KW-1185">Reference proteome</keyword>
<sequence>MNLTKMNNTLNEVYKAHPLTLGDIIPIDFSSSPSLPDSHTWSQPIDGDDDDFSSNDPASSSIPIIDMMDPNAKKLIAIACENFGAFHLKNHGIPLDVSQGAEQQLQRLFSLPTQQKMKALRSPTTATGYGVARISPFFDKCMWHEGFTIIGSPSHDAKKLWPHDYQQFCDTMEKYEKEMRRIADRLTEMMLEVLEISEEKRKWVGGSDVSAALQLNFYPCCPEPNRAMGLGPHTDTSMFTILQAKSSGLQLLKEGKWIPVHPHPNTLIVHTGDFLRIMSNARFCSPIHRVVPNEKDERYSMAYFYSPPTDYTVSPSVTGDLNSVARFRDVTVMEYIGIKAEKFGDSLSSIST</sequence>
<feature type="compositionally biased region" description="Low complexity" evidence="12">
    <location>
        <begin position="35"/>
        <end position="45"/>
    </location>
</feature>
<proteinExistence type="inferred from homology"/>
<keyword evidence="6 10" id="KW-0408">Iron</keyword>
<comment type="pathway">
    <text evidence="7">Plant hormone biosynthesis; gibberellin biosynthesis.</text>
</comment>
<dbReference type="InterPro" id="IPR044861">
    <property type="entry name" value="IPNS-like_FE2OG_OXY"/>
</dbReference>
<feature type="domain" description="Fe2OG dioxygenase" evidence="13">
    <location>
        <begin position="208"/>
        <end position="307"/>
    </location>
</feature>
<evidence type="ECO:0000256" key="1">
    <source>
        <dbReference type="ARBA" id="ARBA00001961"/>
    </source>
</evidence>
<reference evidence="14 15" key="1">
    <citation type="journal article" date="2023" name="Life. Sci Alliance">
        <title>Evolutionary insights into 3D genome organization and epigenetic landscape of Vigna mungo.</title>
        <authorList>
            <person name="Junaid A."/>
            <person name="Singh B."/>
            <person name="Bhatia S."/>
        </authorList>
    </citation>
    <scope>NUCLEOTIDE SEQUENCE [LARGE SCALE GENOMIC DNA]</scope>
    <source>
        <strain evidence="14">Urdbean</strain>
    </source>
</reference>
<dbReference type="GO" id="GO:0046872">
    <property type="term" value="F:metal ion binding"/>
    <property type="evidence" value="ECO:0007669"/>
    <property type="project" value="UniProtKB-KW"/>
</dbReference>
<evidence type="ECO:0000256" key="12">
    <source>
        <dbReference type="SAM" id="MobiDB-lite"/>
    </source>
</evidence>
<comment type="similarity">
    <text evidence="8">Belongs to the iron/ascorbate-dependent oxidoreductase family. GA3OX subfamily.</text>
</comment>
<dbReference type="AlphaFoldDB" id="A0AAQ3NZJ9"/>
<name>A0AAQ3NZJ9_VIGMU</name>
<dbReference type="InterPro" id="IPR050231">
    <property type="entry name" value="Iron_ascorbate_oxido_reductase"/>
</dbReference>
<evidence type="ECO:0000256" key="2">
    <source>
        <dbReference type="ARBA" id="ARBA00004972"/>
    </source>
</evidence>
<organism evidence="14 15">
    <name type="scientific">Vigna mungo</name>
    <name type="common">Black gram</name>
    <name type="synonym">Phaseolus mungo</name>
    <dbReference type="NCBI Taxonomy" id="3915"/>
    <lineage>
        <taxon>Eukaryota</taxon>
        <taxon>Viridiplantae</taxon>
        <taxon>Streptophyta</taxon>
        <taxon>Embryophyta</taxon>
        <taxon>Tracheophyta</taxon>
        <taxon>Spermatophyta</taxon>
        <taxon>Magnoliopsida</taxon>
        <taxon>eudicotyledons</taxon>
        <taxon>Gunneridae</taxon>
        <taxon>Pentapetalae</taxon>
        <taxon>rosids</taxon>
        <taxon>fabids</taxon>
        <taxon>Fabales</taxon>
        <taxon>Fabaceae</taxon>
        <taxon>Papilionoideae</taxon>
        <taxon>50 kb inversion clade</taxon>
        <taxon>NPAAA clade</taxon>
        <taxon>indigoferoid/millettioid clade</taxon>
        <taxon>Phaseoleae</taxon>
        <taxon>Vigna</taxon>
    </lineage>
</organism>
<evidence type="ECO:0000313" key="14">
    <source>
        <dbReference type="EMBL" id="WVZ18036.1"/>
    </source>
</evidence>
<evidence type="ECO:0000256" key="9">
    <source>
        <dbReference type="ARBA" id="ARBA00066695"/>
    </source>
</evidence>
<feature type="region of interest" description="Disordered" evidence="12">
    <location>
        <begin position="35"/>
        <end position="59"/>
    </location>
</feature>
<dbReference type="Gene3D" id="2.60.120.330">
    <property type="entry name" value="B-lactam Antibiotic, Isopenicillin N Synthase, Chain"/>
    <property type="match status" value="1"/>
</dbReference>
<accession>A0AAQ3NZJ9</accession>
<evidence type="ECO:0000256" key="10">
    <source>
        <dbReference type="RuleBase" id="RU003682"/>
    </source>
</evidence>
<evidence type="ECO:0000256" key="6">
    <source>
        <dbReference type="ARBA" id="ARBA00023004"/>
    </source>
</evidence>
<evidence type="ECO:0000256" key="7">
    <source>
        <dbReference type="ARBA" id="ARBA00037909"/>
    </source>
</evidence>
<evidence type="ECO:0000259" key="13">
    <source>
        <dbReference type="PROSITE" id="PS51471"/>
    </source>
</evidence>
<dbReference type="SUPFAM" id="SSF51197">
    <property type="entry name" value="Clavaminate synthase-like"/>
    <property type="match status" value="1"/>
</dbReference>
<dbReference type="EMBL" id="CP144699">
    <property type="protein sequence ID" value="WVZ18036.1"/>
    <property type="molecule type" value="Genomic_DNA"/>
</dbReference>
<evidence type="ECO:0000256" key="11">
    <source>
        <dbReference type="SAM" id="Coils"/>
    </source>
</evidence>
<keyword evidence="11" id="KW-0175">Coiled coil</keyword>
<dbReference type="InterPro" id="IPR026992">
    <property type="entry name" value="DIOX_N"/>
</dbReference>
<keyword evidence="5 10" id="KW-0560">Oxidoreductase</keyword>
<evidence type="ECO:0000256" key="8">
    <source>
        <dbReference type="ARBA" id="ARBA00061560"/>
    </source>
</evidence>
<feature type="coiled-coil region" evidence="11">
    <location>
        <begin position="165"/>
        <end position="192"/>
    </location>
</feature>
<dbReference type="PROSITE" id="PS51471">
    <property type="entry name" value="FE2OG_OXY"/>
    <property type="match status" value="1"/>
</dbReference>
<evidence type="ECO:0000256" key="3">
    <source>
        <dbReference type="ARBA" id="ARBA00022723"/>
    </source>
</evidence>
<dbReference type="PANTHER" id="PTHR47990">
    <property type="entry name" value="2-OXOGLUTARATE (2OG) AND FE(II)-DEPENDENT OXYGENASE SUPERFAMILY PROTEIN-RELATED"/>
    <property type="match status" value="1"/>
</dbReference>
<dbReference type="InterPro" id="IPR027443">
    <property type="entry name" value="IPNS-like_sf"/>
</dbReference>
<protein>
    <recommendedName>
        <fullName evidence="9">gibberellin 3beta-dioxygenase</fullName>
        <ecNumber evidence="9">1.14.11.15</ecNumber>
    </recommendedName>
</protein>
<evidence type="ECO:0000256" key="4">
    <source>
        <dbReference type="ARBA" id="ARBA00022964"/>
    </source>
</evidence>
<dbReference type="InterPro" id="IPR005123">
    <property type="entry name" value="Oxoglu/Fe-dep_dioxygenase_dom"/>
</dbReference>